<evidence type="ECO:0000256" key="7">
    <source>
        <dbReference type="SAM" id="Phobius"/>
    </source>
</evidence>
<feature type="domain" description="Phage shock protein PspC N-terminal" evidence="8">
    <location>
        <begin position="107"/>
        <end position="164"/>
    </location>
</feature>
<dbReference type="RefSeq" id="WP_147014223.1">
    <property type="nucleotide sequence ID" value="NZ_VORB01000004.1"/>
</dbReference>
<feature type="transmembrane region" description="Helical" evidence="7">
    <location>
        <begin position="238"/>
        <end position="263"/>
    </location>
</feature>
<organism evidence="10 11">
    <name type="scientific">Luteibaculum oceani</name>
    <dbReference type="NCBI Taxonomy" id="1294296"/>
    <lineage>
        <taxon>Bacteria</taxon>
        <taxon>Pseudomonadati</taxon>
        <taxon>Bacteroidota</taxon>
        <taxon>Flavobacteriia</taxon>
        <taxon>Flavobacteriales</taxon>
        <taxon>Luteibaculaceae</taxon>
        <taxon>Luteibaculum</taxon>
    </lineage>
</organism>
<feature type="transmembrane region" description="Helical" evidence="7">
    <location>
        <begin position="134"/>
        <end position="161"/>
    </location>
</feature>
<dbReference type="InterPro" id="IPR007168">
    <property type="entry name" value="Phageshock_PspC_N"/>
</dbReference>
<dbReference type="InterPro" id="IPR054319">
    <property type="entry name" value="PspC-rel_ToastRack"/>
</dbReference>
<dbReference type="OrthoDB" id="5772680at2"/>
<dbReference type="AlphaFoldDB" id="A0A5C6V9U4"/>
<accession>A0A5C6V9U4</accession>
<gene>
    <name evidence="10" type="ORF">FRX97_05670</name>
</gene>
<evidence type="ECO:0000256" key="6">
    <source>
        <dbReference type="SAM" id="MobiDB-lite"/>
    </source>
</evidence>
<dbReference type="GO" id="GO:0005886">
    <property type="term" value="C:plasma membrane"/>
    <property type="evidence" value="ECO:0007669"/>
    <property type="project" value="UniProtKB-SubCell"/>
</dbReference>
<proteinExistence type="predicted"/>
<evidence type="ECO:0000313" key="10">
    <source>
        <dbReference type="EMBL" id="TXC81494.1"/>
    </source>
</evidence>
<feature type="transmembrane region" description="Helical" evidence="7">
    <location>
        <begin position="327"/>
        <end position="352"/>
    </location>
</feature>
<sequence length="528" mass="59946">MNKTVTINLAGFSFTIEEQAYEELKTYLDTIRSFLSDEEDVDEIMLDIERRVAELMQDRLTENREVLDQTDVEHVMDILGDPSYFKGDNSDAETEESGSKSRKGRTRKIYRNPDNQIIGGVCGGLGAYFNVDPIIFRLIFVLSLIIWGVGILPYIILWAVIPEAKTTAEKLEMEGEDVNIENIKNRFKKESENVKKSFQNFKNGKGSKAGSQISDGLHQILEFIAALFKMIWNVAKKFLGIGAIIAGSLLSVAGIMILFGAVFNFPFVTVNEMGAFTSHEFATLFFDTTSEFNFIVFTGLLFLFTLVAALLISGFSALGFRPKNRTFIGISIPVILIISLCIFVSFTASAVFQFKNKAKFTEKIILDQVPSDTLIIGAREDGYFSPHFVHHQDHILDLLTIEDDVFVSGRVFVDVAPARDSLWMVEVKKYAHGKTTKEAREKAEGIQYNWNQNGQHLWFDPIFTWDKNLKYRAQEVWITIHVPKDKIIFLSEGTDRVIYDIDNVQNMYDGRMVSKYWKMSSKGLTLSE</sequence>
<evidence type="ECO:0000259" key="9">
    <source>
        <dbReference type="Pfam" id="PF22744"/>
    </source>
</evidence>
<dbReference type="Proteomes" id="UP000321168">
    <property type="component" value="Unassembled WGS sequence"/>
</dbReference>
<name>A0A5C6V9U4_9FLAO</name>
<evidence type="ECO:0000256" key="4">
    <source>
        <dbReference type="ARBA" id="ARBA00022989"/>
    </source>
</evidence>
<feature type="domain" description="PspC-related ToastRack" evidence="9">
    <location>
        <begin position="404"/>
        <end position="524"/>
    </location>
</feature>
<keyword evidence="4 7" id="KW-1133">Transmembrane helix</keyword>
<dbReference type="Pfam" id="PF22744">
    <property type="entry name" value="Toast-rack_PspC-Cterm"/>
    <property type="match status" value="1"/>
</dbReference>
<keyword evidence="2" id="KW-1003">Cell membrane</keyword>
<protein>
    <submittedName>
        <fullName evidence="10">PspC domain-containing protein</fullName>
    </submittedName>
</protein>
<keyword evidence="11" id="KW-1185">Reference proteome</keyword>
<dbReference type="EMBL" id="VORB01000004">
    <property type="protein sequence ID" value="TXC81494.1"/>
    <property type="molecule type" value="Genomic_DNA"/>
</dbReference>
<evidence type="ECO:0000256" key="2">
    <source>
        <dbReference type="ARBA" id="ARBA00022475"/>
    </source>
</evidence>
<evidence type="ECO:0000256" key="3">
    <source>
        <dbReference type="ARBA" id="ARBA00022692"/>
    </source>
</evidence>
<reference evidence="10 11" key="1">
    <citation type="submission" date="2019-08" db="EMBL/GenBank/DDBJ databases">
        <title>Genome of Luteibaculum oceani JCM 18817.</title>
        <authorList>
            <person name="Bowman J.P."/>
        </authorList>
    </citation>
    <scope>NUCLEOTIDE SEQUENCE [LARGE SCALE GENOMIC DNA]</scope>
    <source>
        <strain evidence="10 11">JCM 18817</strain>
    </source>
</reference>
<evidence type="ECO:0000256" key="5">
    <source>
        <dbReference type="ARBA" id="ARBA00023136"/>
    </source>
</evidence>
<dbReference type="PANTHER" id="PTHR33885:SF3">
    <property type="entry name" value="PHAGE SHOCK PROTEIN C"/>
    <property type="match status" value="1"/>
</dbReference>
<dbReference type="InterPro" id="IPR052027">
    <property type="entry name" value="PspC"/>
</dbReference>
<evidence type="ECO:0000313" key="11">
    <source>
        <dbReference type="Proteomes" id="UP000321168"/>
    </source>
</evidence>
<feature type="transmembrane region" description="Helical" evidence="7">
    <location>
        <begin position="294"/>
        <end position="320"/>
    </location>
</feature>
<evidence type="ECO:0000256" key="1">
    <source>
        <dbReference type="ARBA" id="ARBA00004162"/>
    </source>
</evidence>
<comment type="caution">
    <text evidence="10">The sequence shown here is derived from an EMBL/GenBank/DDBJ whole genome shotgun (WGS) entry which is preliminary data.</text>
</comment>
<keyword evidence="5 7" id="KW-0472">Membrane</keyword>
<dbReference type="PANTHER" id="PTHR33885">
    <property type="entry name" value="PHAGE SHOCK PROTEIN C"/>
    <property type="match status" value="1"/>
</dbReference>
<feature type="region of interest" description="Disordered" evidence="6">
    <location>
        <begin position="81"/>
        <end position="106"/>
    </location>
</feature>
<keyword evidence="3 7" id="KW-0812">Transmembrane</keyword>
<evidence type="ECO:0000259" key="8">
    <source>
        <dbReference type="Pfam" id="PF04024"/>
    </source>
</evidence>
<dbReference type="Pfam" id="PF04024">
    <property type="entry name" value="PspC"/>
    <property type="match status" value="1"/>
</dbReference>
<comment type="subcellular location">
    <subcellularLocation>
        <location evidence="1">Cell membrane</location>
        <topology evidence="1">Single-pass membrane protein</topology>
    </subcellularLocation>
</comment>